<gene>
    <name evidence="1" type="ORF">RM780_24160</name>
</gene>
<dbReference type="Pfam" id="PF11528">
    <property type="entry name" value="DUF3224"/>
    <property type="match status" value="1"/>
</dbReference>
<evidence type="ECO:0000313" key="2">
    <source>
        <dbReference type="Proteomes" id="UP001183388"/>
    </source>
</evidence>
<dbReference type="InterPro" id="IPR023159">
    <property type="entry name" value="SO1590-like_sf"/>
</dbReference>
<dbReference type="RefSeq" id="WP_311632998.1">
    <property type="nucleotide sequence ID" value="NZ_JAVREN010000053.1"/>
</dbReference>
<comment type="caution">
    <text evidence="1">The sequence shown here is derived from an EMBL/GenBank/DDBJ whole genome shotgun (WGS) entry which is preliminary data.</text>
</comment>
<keyword evidence="2" id="KW-1185">Reference proteome</keyword>
<dbReference type="EMBL" id="JAVREN010000053">
    <property type="protein sequence ID" value="MDT0310025.1"/>
    <property type="molecule type" value="Genomic_DNA"/>
</dbReference>
<dbReference type="InterPro" id="IPR021607">
    <property type="entry name" value="DUF3224"/>
</dbReference>
<accession>A0ABU2LEL6</accession>
<protein>
    <submittedName>
        <fullName evidence="1">DUF3224 domain-containing protein</fullName>
    </submittedName>
</protein>
<dbReference type="Proteomes" id="UP001183388">
    <property type="component" value="Unassembled WGS sequence"/>
</dbReference>
<organism evidence="1 2">
    <name type="scientific">Streptomyces boetiae</name>
    <dbReference type="NCBI Taxonomy" id="3075541"/>
    <lineage>
        <taxon>Bacteria</taxon>
        <taxon>Bacillati</taxon>
        <taxon>Actinomycetota</taxon>
        <taxon>Actinomycetes</taxon>
        <taxon>Kitasatosporales</taxon>
        <taxon>Streptomycetaceae</taxon>
        <taxon>Streptomyces</taxon>
    </lineage>
</organism>
<proteinExistence type="predicted"/>
<dbReference type="Gene3D" id="2.40.350.10">
    <property type="entry name" value="SO1590-like"/>
    <property type="match status" value="1"/>
</dbReference>
<reference evidence="2" key="1">
    <citation type="submission" date="2023-07" db="EMBL/GenBank/DDBJ databases">
        <title>30 novel species of actinomycetes from the DSMZ collection.</title>
        <authorList>
            <person name="Nouioui I."/>
        </authorList>
    </citation>
    <scope>NUCLEOTIDE SEQUENCE [LARGE SCALE GENOMIC DNA]</scope>
    <source>
        <strain evidence="2">DSM 44917</strain>
    </source>
</reference>
<evidence type="ECO:0000313" key="1">
    <source>
        <dbReference type="EMBL" id="MDT0310025.1"/>
    </source>
</evidence>
<dbReference type="SUPFAM" id="SSF159238">
    <property type="entry name" value="SO1590-like"/>
    <property type="match status" value="1"/>
</dbReference>
<name>A0ABU2LEL6_9ACTN</name>
<sequence>MGGDRALGSEGADGVTPRLARATVTNHFSGGIEAADTRCLYAIAYLSETTGAFTGLERVAGRLNGREGAFVLEERGSFEPDGSVRCSFEVVPGSGTGELAGLRGSGRFVHRQGEEKVAYTFAYSWEAEGREG</sequence>